<keyword evidence="12" id="KW-1185">Reference proteome</keyword>
<name>A0ABP9H5U4_9ACTN</name>
<reference evidence="12" key="1">
    <citation type="journal article" date="2019" name="Int. J. Syst. Evol. Microbiol.">
        <title>The Global Catalogue of Microorganisms (GCM) 10K type strain sequencing project: providing services to taxonomists for standard genome sequencing and annotation.</title>
        <authorList>
            <consortium name="The Broad Institute Genomics Platform"/>
            <consortium name="The Broad Institute Genome Sequencing Center for Infectious Disease"/>
            <person name="Wu L."/>
            <person name="Ma J."/>
        </authorList>
    </citation>
    <scope>NUCLEOTIDE SEQUENCE [LARGE SCALE GENOMIC DNA]</scope>
    <source>
        <strain evidence="12">JCM 18126</strain>
    </source>
</reference>
<comment type="subunit">
    <text evidence="9">This enzyme consists of two polypeptide chains, which are synthesized in precursor form from a single polypeptide.</text>
</comment>
<gene>
    <name evidence="11" type="primary">ggt</name>
    <name evidence="11" type="ORF">GCM10023225_01460</name>
</gene>
<dbReference type="EC" id="3.4.19.13" evidence="9"/>
<evidence type="ECO:0000256" key="2">
    <source>
        <dbReference type="ARBA" id="ARBA00001089"/>
    </source>
</evidence>
<evidence type="ECO:0000313" key="12">
    <source>
        <dbReference type="Proteomes" id="UP001501195"/>
    </source>
</evidence>
<feature type="chain" id="PRO_5045751023" description="Glutathione hydrolase proenzyme" evidence="10">
    <location>
        <begin position="21"/>
        <end position="613"/>
    </location>
</feature>
<keyword evidence="5 9" id="KW-0378">Hydrolase</keyword>
<comment type="catalytic activity">
    <reaction evidence="2 9">
        <text>glutathione + H2O = L-cysteinylglycine + L-glutamate</text>
        <dbReference type="Rhea" id="RHEA:28807"/>
        <dbReference type="ChEBI" id="CHEBI:15377"/>
        <dbReference type="ChEBI" id="CHEBI:29985"/>
        <dbReference type="ChEBI" id="CHEBI:57925"/>
        <dbReference type="ChEBI" id="CHEBI:61694"/>
        <dbReference type="EC" id="3.4.19.13"/>
    </reaction>
</comment>
<dbReference type="InterPro" id="IPR043138">
    <property type="entry name" value="GGT_lsub"/>
</dbReference>
<dbReference type="InterPro" id="IPR029055">
    <property type="entry name" value="Ntn_hydrolases_N"/>
</dbReference>
<protein>
    <recommendedName>
        <fullName evidence="9">Glutathione hydrolase proenzyme</fullName>
        <ecNumber evidence="9">2.3.2.2</ecNumber>
        <ecNumber evidence="9">3.4.19.13</ecNumber>
    </recommendedName>
    <component>
        <recommendedName>
            <fullName evidence="9">Glutathione hydrolase large chain</fullName>
        </recommendedName>
    </component>
    <component>
        <recommendedName>
            <fullName evidence="9">Glutathione hydrolase small chain</fullName>
        </recommendedName>
    </component>
</protein>
<evidence type="ECO:0000256" key="4">
    <source>
        <dbReference type="ARBA" id="ARBA00022679"/>
    </source>
</evidence>
<keyword evidence="6 9" id="KW-0865">Zymogen</keyword>
<evidence type="ECO:0000256" key="9">
    <source>
        <dbReference type="RuleBase" id="RU368036"/>
    </source>
</evidence>
<dbReference type="Proteomes" id="UP001501195">
    <property type="component" value="Unassembled WGS sequence"/>
</dbReference>
<comment type="pathway">
    <text evidence="9">Sulfur metabolism; glutathione metabolism.</text>
</comment>
<comment type="similarity">
    <text evidence="3 9">Belongs to the gamma-glutamyltransferase family.</text>
</comment>
<organism evidence="11 12">
    <name type="scientific">Kineococcus glutinatus</name>
    <dbReference type="NCBI Taxonomy" id="1070872"/>
    <lineage>
        <taxon>Bacteria</taxon>
        <taxon>Bacillati</taxon>
        <taxon>Actinomycetota</taxon>
        <taxon>Actinomycetes</taxon>
        <taxon>Kineosporiales</taxon>
        <taxon>Kineosporiaceae</taxon>
        <taxon>Kineococcus</taxon>
    </lineage>
</organism>
<evidence type="ECO:0000256" key="3">
    <source>
        <dbReference type="ARBA" id="ARBA00009381"/>
    </source>
</evidence>
<dbReference type="EMBL" id="BAABIL010000008">
    <property type="protein sequence ID" value="GAA4961557.1"/>
    <property type="molecule type" value="Genomic_DNA"/>
</dbReference>
<dbReference type="InterPro" id="IPR000101">
    <property type="entry name" value="GGT_peptidase"/>
</dbReference>
<evidence type="ECO:0000256" key="8">
    <source>
        <dbReference type="ARBA" id="ARBA00047417"/>
    </source>
</evidence>
<keyword evidence="4 9" id="KW-0808">Transferase</keyword>
<dbReference type="SUPFAM" id="SSF56235">
    <property type="entry name" value="N-terminal nucleophile aminohydrolases (Ntn hydrolases)"/>
    <property type="match status" value="1"/>
</dbReference>
<evidence type="ECO:0000256" key="5">
    <source>
        <dbReference type="ARBA" id="ARBA00022801"/>
    </source>
</evidence>
<dbReference type="RefSeq" id="WP_345710375.1">
    <property type="nucleotide sequence ID" value="NZ_BAABIL010000008.1"/>
</dbReference>
<comment type="catalytic activity">
    <reaction evidence="8 9">
        <text>an N-terminal (5-L-glutamyl)-[peptide] + an alpha-amino acid = 5-L-glutamyl amino acid + an N-terminal L-alpha-aminoacyl-[peptide]</text>
        <dbReference type="Rhea" id="RHEA:23904"/>
        <dbReference type="Rhea" id="RHEA-COMP:9780"/>
        <dbReference type="Rhea" id="RHEA-COMP:9795"/>
        <dbReference type="ChEBI" id="CHEBI:77644"/>
        <dbReference type="ChEBI" id="CHEBI:78597"/>
        <dbReference type="ChEBI" id="CHEBI:78599"/>
        <dbReference type="ChEBI" id="CHEBI:78608"/>
        <dbReference type="EC" id="2.3.2.2"/>
    </reaction>
</comment>
<comment type="catalytic activity">
    <reaction evidence="1 9">
        <text>an S-substituted glutathione + H2O = an S-substituted L-cysteinylglycine + L-glutamate</text>
        <dbReference type="Rhea" id="RHEA:59468"/>
        <dbReference type="ChEBI" id="CHEBI:15377"/>
        <dbReference type="ChEBI" id="CHEBI:29985"/>
        <dbReference type="ChEBI" id="CHEBI:90779"/>
        <dbReference type="ChEBI" id="CHEBI:143103"/>
        <dbReference type="EC" id="3.4.19.13"/>
    </reaction>
</comment>
<dbReference type="EC" id="2.3.2.2" evidence="9"/>
<proteinExistence type="inferred from homology"/>
<evidence type="ECO:0000313" key="11">
    <source>
        <dbReference type="EMBL" id="GAA4961557.1"/>
    </source>
</evidence>
<dbReference type="InterPro" id="IPR043137">
    <property type="entry name" value="GGT_ssub_C"/>
</dbReference>
<keyword evidence="10" id="KW-0732">Signal</keyword>
<dbReference type="Gene3D" id="3.60.20.40">
    <property type="match status" value="1"/>
</dbReference>
<dbReference type="PANTHER" id="PTHR43199">
    <property type="entry name" value="GLUTATHIONE HYDROLASE"/>
    <property type="match status" value="1"/>
</dbReference>
<dbReference type="Pfam" id="PF01019">
    <property type="entry name" value="G_glu_transpept"/>
    <property type="match status" value="1"/>
</dbReference>
<sequence length="613" mass="62901">MRHRGTTLVALVGLSAGALAAGAPASAQTTPPAKVPLAIGRGGAVATVDPDATAVGLDVLRRGGNAADAAVAAAAALGVTEPYSAGIGGGGFFVYYDAASGEVSTIDGRETAPLAMRADSFLDADGEPMDFTTAVRSGLSVGTPGTPRTWERALEEFGTRDLEEVLDGAIGLAQDGFTVDETFRQQTAENEEKFRTFPATAELFLPGGRLPEVGSVFRNPDLARTYRLLAQEGVDAFYSGDLADDVVATAQDPAEAPGTPDVPAGLLTRTDLAAYAALDREPTHVRYRGLDVYGMAPPSSGGSTVAEALNQLERYRLSSMRVTDAVHTYLEAGALAFADRNAYVGDDAYVQVPLQELLSDGFATERTCAIDPAVAAPKPVAAGVPDGEYGPCPAARGEVVAEGAEGTSTTHLTVADADGNIASYTLTIEATGGSGITVPGRGFILNNELTDFDFAPADITKPAPNLPAPGKRPRSSMSPTIVLDQGEPRLALGSPGGSTIITTVLQTLVGRIDGNMSLAEAISAPRSSPRNGAAVSAEPEFIEVLGDDLTARGHVFTETAEIGAATGIEFLPGGLVLAAAEPVRRGGGSAAVVRDVLDEQEVPDLAPQLADAS</sequence>
<dbReference type="InterPro" id="IPR051792">
    <property type="entry name" value="GGT_bact"/>
</dbReference>
<comment type="PTM">
    <text evidence="9">Cleaved by autocatalysis into a large and a small subunit.</text>
</comment>
<evidence type="ECO:0000256" key="6">
    <source>
        <dbReference type="ARBA" id="ARBA00023145"/>
    </source>
</evidence>
<keyword evidence="7 9" id="KW-0012">Acyltransferase</keyword>
<keyword evidence="9" id="KW-0317">Glutathione biosynthesis</keyword>
<dbReference type="NCBIfam" id="TIGR00066">
    <property type="entry name" value="g_glut_trans"/>
    <property type="match status" value="1"/>
</dbReference>
<evidence type="ECO:0000256" key="1">
    <source>
        <dbReference type="ARBA" id="ARBA00001049"/>
    </source>
</evidence>
<dbReference type="PANTHER" id="PTHR43199:SF1">
    <property type="entry name" value="GLUTATHIONE HYDROLASE PROENZYME"/>
    <property type="match status" value="1"/>
</dbReference>
<feature type="signal peptide" evidence="10">
    <location>
        <begin position="1"/>
        <end position="20"/>
    </location>
</feature>
<comment type="caution">
    <text evidence="11">The sequence shown here is derived from an EMBL/GenBank/DDBJ whole genome shotgun (WGS) entry which is preliminary data.</text>
</comment>
<accession>A0ABP9H5U4</accession>
<dbReference type="PRINTS" id="PR01210">
    <property type="entry name" value="GGTRANSPTASE"/>
</dbReference>
<evidence type="ECO:0000256" key="10">
    <source>
        <dbReference type="SAM" id="SignalP"/>
    </source>
</evidence>
<evidence type="ECO:0000256" key="7">
    <source>
        <dbReference type="ARBA" id="ARBA00023315"/>
    </source>
</evidence>
<dbReference type="Gene3D" id="1.10.246.130">
    <property type="match status" value="1"/>
</dbReference>